<reference evidence="3" key="1">
    <citation type="journal article" date="2019" name="Int. J. Syst. Evol. Microbiol.">
        <title>The Global Catalogue of Microorganisms (GCM) 10K type strain sequencing project: providing services to taxonomists for standard genome sequencing and annotation.</title>
        <authorList>
            <consortium name="The Broad Institute Genomics Platform"/>
            <consortium name="The Broad Institute Genome Sequencing Center for Infectious Disease"/>
            <person name="Wu L."/>
            <person name="Ma J."/>
        </authorList>
    </citation>
    <scope>NUCLEOTIDE SEQUENCE [LARGE SCALE GENOMIC DNA]</scope>
    <source>
        <strain evidence="3">CCUG 62952</strain>
    </source>
</reference>
<dbReference type="Proteomes" id="UP001596978">
    <property type="component" value="Unassembled WGS sequence"/>
</dbReference>
<name>A0ABW3CYE2_9FLAO</name>
<accession>A0ABW3CYE2</accession>
<feature type="chain" id="PRO_5045457815" description="Adhesin domain-containing protein" evidence="1">
    <location>
        <begin position="22"/>
        <end position="362"/>
    </location>
</feature>
<proteinExistence type="predicted"/>
<evidence type="ECO:0000256" key="1">
    <source>
        <dbReference type="SAM" id="SignalP"/>
    </source>
</evidence>
<organism evidence="2 3">
    <name type="scientific">Sungkyunkwania multivorans</name>
    <dbReference type="NCBI Taxonomy" id="1173618"/>
    <lineage>
        <taxon>Bacteria</taxon>
        <taxon>Pseudomonadati</taxon>
        <taxon>Bacteroidota</taxon>
        <taxon>Flavobacteriia</taxon>
        <taxon>Flavobacteriales</taxon>
        <taxon>Flavobacteriaceae</taxon>
        <taxon>Sungkyunkwania</taxon>
    </lineage>
</organism>
<comment type="caution">
    <text evidence="2">The sequence shown here is derived from an EMBL/GenBank/DDBJ whole genome shotgun (WGS) entry which is preliminary data.</text>
</comment>
<evidence type="ECO:0008006" key="4">
    <source>
        <dbReference type="Google" id="ProtNLM"/>
    </source>
</evidence>
<evidence type="ECO:0000313" key="3">
    <source>
        <dbReference type="Proteomes" id="UP001596978"/>
    </source>
</evidence>
<sequence>MKTILYRTVCILLMIPSMMMANHDKWKGKYTKEKKIKKEFNVNADALLKLNNSYGNLYLTSWDQNKVVIEVHVKTNGNNEEKVQKKLDEIDVQFEGSSQMVYAKTIFNKNKKSSWWKWSDSNSVHMEINYTVKVPITNNVDLNNDYGSISLDRLQGRADISCDYGKIDIGELLANDNKLSFDYTSGSSISYMKNGKINADYSGFTLEKAENLVISADYTNSKIGQAKSLTYSCDYGNITIDEIDNLKGSGDYITTRIGKVHGNVDISSDYGSIKIEEMASDAGNVDIRSDYTGIRIGYATDYYFDFEVRLDYAGFKGKDDLQFKIKRVDGSDKYYTGYHGRENSGNRMTITADYGSITLNKN</sequence>
<dbReference type="RefSeq" id="WP_386405056.1">
    <property type="nucleotide sequence ID" value="NZ_JBHTJH010000004.1"/>
</dbReference>
<feature type="signal peptide" evidence="1">
    <location>
        <begin position="1"/>
        <end position="21"/>
    </location>
</feature>
<keyword evidence="3" id="KW-1185">Reference proteome</keyword>
<keyword evidence="1" id="KW-0732">Signal</keyword>
<dbReference type="EMBL" id="JBHTJH010000004">
    <property type="protein sequence ID" value="MFD0861648.1"/>
    <property type="molecule type" value="Genomic_DNA"/>
</dbReference>
<evidence type="ECO:0000313" key="2">
    <source>
        <dbReference type="EMBL" id="MFD0861648.1"/>
    </source>
</evidence>
<gene>
    <name evidence="2" type="ORF">ACFQ1M_05485</name>
</gene>
<protein>
    <recommendedName>
        <fullName evidence="4">Adhesin domain-containing protein</fullName>
    </recommendedName>
</protein>